<gene>
    <name evidence="1" type="ORF">ABWT76_003269</name>
</gene>
<dbReference type="AlphaFoldDB" id="A0AAU8J6B5"/>
<dbReference type="EMBL" id="CP159837">
    <property type="protein sequence ID" value="XCM34653.1"/>
    <property type="molecule type" value="Genomic_DNA"/>
</dbReference>
<evidence type="ECO:0008006" key="2">
    <source>
        <dbReference type="Google" id="ProtNLM"/>
    </source>
</evidence>
<sequence length="31" mass="3590">MRDAMIANVDMHKAILRDTRMPDGQLYSSPR</sequence>
<name>A0AAU8J6B5_9CYAN</name>
<proteinExistence type="predicted"/>
<protein>
    <recommendedName>
        <fullName evidence="2">GntR family transcriptional regulator</fullName>
    </recommendedName>
</protein>
<organism evidence="1">
    <name type="scientific">Planktothricoides raciborskii GIHE-MW2</name>
    <dbReference type="NCBI Taxonomy" id="2792601"/>
    <lineage>
        <taxon>Bacteria</taxon>
        <taxon>Bacillati</taxon>
        <taxon>Cyanobacteriota</taxon>
        <taxon>Cyanophyceae</taxon>
        <taxon>Oscillatoriophycideae</taxon>
        <taxon>Oscillatoriales</taxon>
        <taxon>Oscillatoriaceae</taxon>
        <taxon>Planktothricoides</taxon>
    </lineage>
</organism>
<dbReference type="RefSeq" id="WP_242053143.1">
    <property type="nucleotide sequence ID" value="NZ_CP159837.1"/>
</dbReference>
<reference evidence="1" key="1">
    <citation type="submission" date="2024-07" db="EMBL/GenBank/DDBJ databases">
        <authorList>
            <person name="Kim Y.J."/>
            <person name="Jeong J.Y."/>
        </authorList>
    </citation>
    <scope>NUCLEOTIDE SEQUENCE</scope>
    <source>
        <strain evidence="1">GIHE-MW2</strain>
    </source>
</reference>
<accession>A0AAU8J6B5</accession>
<evidence type="ECO:0000313" key="1">
    <source>
        <dbReference type="EMBL" id="XCM34653.1"/>
    </source>
</evidence>